<feature type="compositionally biased region" description="Basic and acidic residues" evidence="1">
    <location>
        <begin position="276"/>
        <end position="286"/>
    </location>
</feature>
<dbReference type="EMBL" id="FN647683">
    <property type="protein sequence ID" value="CBN79144.1"/>
    <property type="molecule type" value="Genomic_DNA"/>
</dbReference>
<dbReference type="OrthoDB" id="294843at2759"/>
<feature type="compositionally biased region" description="Basic and acidic residues" evidence="1">
    <location>
        <begin position="392"/>
        <end position="402"/>
    </location>
</feature>
<feature type="compositionally biased region" description="Basic and acidic residues" evidence="1">
    <location>
        <begin position="414"/>
        <end position="431"/>
    </location>
</feature>
<feature type="compositionally biased region" description="Basic and acidic residues" evidence="1">
    <location>
        <begin position="307"/>
        <end position="322"/>
    </location>
</feature>
<feature type="compositionally biased region" description="Gly residues" evidence="1">
    <location>
        <begin position="58"/>
        <end position="72"/>
    </location>
</feature>
<evidence type="ECO:0000256" key="1">
    <source>
        <dbReference type="SAM" id="MobiDB-lite"/>
    </source>
</evidence>
<evidence type="ECO:0000313" key="3">
    <source>
        <dbReference type="Proteomes" id="UP000002630"/>
    </source>
</evidence>
<dbReference type="EMBL" id="FN649733">
    <property type="protein sequence ID" value="CBN79144.1"/>
    <property type="molecule type" value="Genomic_DNA"/>
</dbReference>
<organism evidence="2 3">
    <name type="scientific">Ectocarpus siliculosus</name>
    <name type="common">Brown alga</name>
    <name type="synonym">Conferva siliculosa</name>
    <dbReference type="NCBI Taxonomy" id="2880"/>
    <lineage>
        <taxon>Eukaryota</taxon>
        <taxon>Sar</taxon>
        <taxon>Stramenopiles</taxon>
        <taxon>Ochrophyta</taxon>
        <taxon>PX clade</taxon>
        <taxon>Phaeophyceae</taxon>
        <taxon>Ectocarpales</taxon>
        <taxon>Ectocarpaceae</taxon>
        <taxon>Ectocarpus</taxon>
    </lineage>
</organism>
<reference evidence="2 3" key="1">
    <citation type="journal article" date="2010" name="Nature">
        <title>The Ectocarpus genome and the independent evolution of multicellularity in brown algae.</title>
        <authorList>
            <person name="Cock J.M."/>
            <person name="Sterck L."/>
            <person name="Rouze P."/>
            <person name="Scornet D."/>
            <person name="Allen A.E."/>
            <person name="Amoutzias G."/>
            <person name="Anthouard V."/>
            <person name="Artiguenave F."/>
            <person name="Aury J.M."/>
            <person name="Badger J.H."/>
            <person name="Beszteri B."/>
            <person name="Billiau K."/>
            <person name="Bonnet E."/>
            <person name="Bothwell J.H."/>
            <person name="Bowler C."/>
            <person name="Boyen C."/>
            <person name="Brownlee C."/>
            <person name="Carrano C.J."/>
            <person name="Charrier B."/>
            <person name="Cho G.Y."/>
            <person name="Coelho S.M."/>
            <person name="Collen J."/>
            <person name="Corre E."/>
            <person name="Da Silva C."/>
            <person name="Delage L."/>
            <person name="Delaroque N."/>
            <person name="Dittami S.M."/>
            <person name="Doulbeau S."/>
            <person name="Elias M."/>
            <person name="Farnham G."/>
            <person name="Gachon C.M."/>
            <person name="Gschloessl B."/>
            <person name="Heesch S."/>
            <person name="Jabbari K."/>
            <person name="Jubin C."/>
            <person name="Kawai H."/>
            <person name="Kimura K."/>
            <person name="Kloareg B."/>
            <person name="Kupper F.C."/>
            <person name="Lang D."/>
            <person name="Le Bail A."/>
            <person name="Leblanc C."/>
            <person name="Lerouge P."/>
            <person name="Lohr M."/>
            <person name="Lopez P.J."/>
            <person name="Martens C."/>
            <person name="Maumus F."/>
            <person name="Michel G."/>
            <person name="Miranda-Saavedra D."/>
            <person name="Morales J."/>
            <person name="Moreau H."/>
            <person name="Motomura T."/>
            <person name="Nagasato C."/>
            <person name="Napoli C.A."/>
            <person name="Nelson D.R."/>
            <person name="Nyvall-Collen P."/>
            <person name="Peters A.F."/>
            <person name="Pommier C."/>
            <person name="Potin P."/>
            <person name="Poulain J."/>
            <person name="Quesneville H."/>
            <person name="Read B."/>
            <person name="Rensing S.A."/>
            <person name="Ritter A."/>
            <person name="Rousvoal S."/>
            <person name="Samanta M."/>
            <person name="Samson G."/>
            <person name="Schroeder D.C."/>
            <person name="Segurens B."/>
            <person name="Strittmatter M."/>
            <person name="Tonon T."/>
            <person name="Tregear J.W."/>
            <person name="Valentin K."/>
            <person name="von Dassow P."/>
            <person name="Yamagishi T."/>
            <person name="Van de Peer Y."/>
            <person name="Wincker P."/>
        </authorList>
    </citation>
    <scope>NUCLEOTIDE SEQUENCE [LARGE SCALE GENOMIC DNA]</scope>
    <source>
        <strain evidence="3">Ec32 / CCAP1310/4</strain>
    </source>
</reference>
<sequence>MASLGSSGNGALPRQGGRVSPGQQQQHQGPLRRRPLSGKTTERDASDDYGGILDDSWGRGGGPRFARRGGGPRLEPPRPPKRPTRPCWPTPSVEASVLRYIETVREEKGDGLASAVPTVSWPEHAEMEKGDVVVTVEHCHGCHRHRMTTRHDPEVYLSHANAVKELLIESLRELPVRLAVVLKKSPLRSRTLSPGGDGGGSGSGSASATTLRRRRVGALEVQVAARHPNRGHLLHAQVIHSKLASGRWPRLGTSVCLPNRLRRALESWGFETDMREIDGRRKHENSTDGAGADTPSAQHPPRPRVRIPWEFDHRDRMRRGDEVTTSPHQGARIPEKNAHTDGYNDNSKSRGGARTTVATGKEVATNNHDSHGRGSNKPTASGEHGSETGNYGDRRRSGRSPERPGMSTTTLSDRGIRRDDGCSPSKGRETEGTVAAGVLAQENSSKAAEAGVGRDAVGGPVRAEEGGNDISAEEDEYDADFASQAEDSLVEEVDEDADDAAPGPPPFVAPKAIDSIHEHDEEEFEDAVWDQDEEEWEEEKKEGEEEVEEEEYGDDFDS</sequence>
<protein>
    <submittedName>
        <fullName evidence="2">Uncharacterized protein</fullName>
    </submittedName>
</protein>
<dbReference type="Proteomes" id="UP000002630">
    <property type="component" value="Linkage Group LG08"/>
</dbReference>
<name>D8LBW1_ECTSI</name>
<feature type="compositionally biased region" description="Acidic residues" evidence="1">
    <location>
        <begin position="520"/>
        <end position="537"/>
    </location>
</feature>
<dbReference type="eggNOG" id="ENOG502SWM4">
    <property type="taxonomic scope" value="Eukaryota"/>
</dbReference>
<evidence type="ECO:0000313" key="2">
    <source>
        <dbReference type="EMBL" id="CBN79144.1"/>
    </source>
</evidence>
<dbReference type="InParanoid" id="D8LBW1"/>
<feature type="region of interest" description="Disordered" evidence="1">
    <location>
        <begin position="276"/>
        <end position="558"/>
    </location>
</feature>
<keyword evidence="3" id="KW-1185">Reference proteome</keyword>
<dbReference type="AlphaFoldDB" id="D8LBW1"/>
<feature type="compositionally biased region" description="Acidic residues" evidence="1">
    <location>
        <begin position="544"/>
        <end position="558"/>
    </location>
</feature>
<feature type="region of interest" description="Disordered" evidence="1">
    <location>
        <begin position="1"/>
        <end position="90"/>
    </location>
</feature>
<feature type="region of interest" description="Disordered" evidence="1">
    <location>
        <begin position="188"/>
        <end position="211"/>
    </location>
</feature>
<gene>
    <name evidence="2" type="ORF">Esi_0010_0017</name>
</gene>
<accession>D8LBW1</accession>
<proteinExistence type="predicted"/>
<feature type="compositionally biased region" description="Acidic residues" evidence="1">
    <location>
        <begin position="488"/>
        <end position="499"/>
    </location>
</feature>